<dbReference type="Pfam" id="PF09580">
    <property type="entry name" value="Spore_YhcN_YlaJ"/>
    <property type="match status" value="1"/>
</dbReference>
<evidence type="ECO:0000313" key="3">
    <source>
        <dbReference type="EMBL" id="MFD2761988.1"/>
    </source>
</evidence>
<evidence type="ECO:0000256" key="2">
    <source>
        <dbReference type="SAM" id="SignalP"/>
    </source>
</evidence>
<feature type="chain" id="PRO_5045222652" evidence="2">
    <location>
        <begin position="23"/>
        <end position="153"/>
    </location>
</feature>
<keyword evidence="4" id="KW-1185">Reference proteome</keyword>
<keyword evidence="1" id="KW-0175">Coiled coil</keyword>
<dbReference type="EMBL" id="JBHUNA010000033">
    <property type="protein sequence ID" value="MFD2761988.1"/>
    <property type="molecule type" value="Genomic_DNA"/>
</dbReference>
<name>A0ABW5V8D8_9BACI</name>
<feature type="signal peptide" evidence="2">
    <location>
        <begin position="1"/>
        <end position="22"/>
    </location>
</feature>
<proteinExistence type="predicted"/>
<protein>
    <submittedName>
        <fullName evidence="3">YhcN/YlaJ family sporulation lipoprotein</fullName>
    </submittedName>
</protein>
<comment type="caution">
    <text evidence="3">The sequence shown here is derived from an EMBL/GenBank/DDBJ whole genome shotgun (WGS) entry which is preliminary data.</text>
</comment>
<evidence type="ECO:0000313" key="4">
    <source>
        <dbReference type="Proteomes" id="UP001597502"/>
    </source>
</evidence>
<evidence type="ECO:0000256" key="1">
    <source>
        <dbReference type="SAM" id="Coils"/>
    </source>
</evidence>
<keyword evidence="2" id="KW-0732">Signal</keyword>
<reference evidence="4" key="1">
    <citation type="journal article" date="2019" name="Int. J. Syst. Evol. Microbiol.">
        <title>The Global Catalogue of Microorganisms (GCM) 10K type strain sequencing project: providing services to taxonomists for standard genome sequencing and annotation.</title>
        <authorList>
            <consortium name="The Broad Institute Genomics Platform"/>
            <consortium name="The Broad Institute Genome Sequencing Center for Infectious Disease"/>
            <person name="Wu L."/>
            <person name="Ma J."/>
        </authorList>
    </citation>
    <scope>NUCLEOTIDE SEQUENCE [LARGE SCALE GENOMIC DNA]</scope>
    <source>
        <strain evidence="4">TISTR 1535</strain>
    </source>
</reference>
<feature type="coiled-coil region" evidence="1">
    <location>
        <begin position="121"/>
        <end position="148"/>
    </location>
</feature>
<gene>
    <name evidence="3" type="ORF">ACFSUO_13600</name>
</gene>
<dbReference type="Proteomes" id="UP001597502">
    <property type="component" value="Unassembled WGS sequence"/>
</dbReference>
<organism evidence="3 4">
    <name type="scientific">Lentibacillus juripiscarius</name>
    <dbReference type="NCBI Taxonomy" id="257446"/>
    <lineage>
        <taxon>Bacteria</taxon>
        <taxon>Bacillati</taxon>
        <taxon>Bacillota</taxon>
        <taxon>Bacilli</taxon>
        <taxon>Bacillales</taxon>
        <taxon>Bacillaceae</taxon>
        <taxon>Lentibacillus</taxon>
    </lineage>
</organism>
<dbReference type="InterPro" id="IPR019076">
    <property type="entry name" value="Spore_lipoprot_YhcN/YlaJ-like"/>
</dbReference>
<keyword evidence="3" id="KW-0449">Lipoprotein</keyword>
<dbReference type="PROSITE" id="PS51257">
    <property type="entry name" value="PROKAR_LIPOPROTEIN"/>
    <property type="match status" value="1"/>
</dbReference>
<accession>A0ABW5V8D8</accession>
<dbReference type="RefSeq" id="WP_382395044.1">
    <property type="nucleotide sequence ID" value="NZ_JBHUNA010000033.1"/>
</dbReference>
<sequence>MKKAFRLVLTLGIIFILISCSAQDDTSKGNSDNTDFKKITSTNTSSQTVANQAKEKLQKREGVTSIHAVNTDKQLIIAFEIEHHKRFQLASIRKKVHKQMEKTFPEHEAEVSTDKRIILDLQELEKKVDKGKLSKKQLKKEVKQLVKRMKDKT</sequence>